<sequence length="217" mass="25107">MPKSGNDHSVIISRFTGNETTSQLGLLRRNRVSLSLSLNKFSVNDSYLNLHISVSPFIITMLRYALLLYLFASVFAESVHWQWRELICKTKDEKNNKEASDCEVLLKESENDQNGRKVPLNTCFDEDSNGQPRHYCNILCPGAATAYRITRYPQNHRDCFTHLTYRLEKRGENFLMWREGKCRTTDIQFTIRCEFTSARADFMSDGELFANARNVLS</sequence>
<accession>A0A158QQM7</accession>
<evidence type="ECO:0000313" key="4">
    <source>
        <dbReference type="Proteomes" id="UP000268014"/>
    </source>
</evidence>
<keyword evidence="1" id="KW-1133">Transmembrane helix</keyword>
<keyword evidence="1" id="KW-0472">Membrane</keyword>
<evidence type="ECO:0000259" key="2">
    <source>
        <dbReference type="Pfam" id="PF25096"/>
    </source>
</evidence>
<feature type="domain" description="DUF7808" evidence="2">
    <location>
        <begin position="79"/>
        <end position="211"/>
    </location>
</feature>
<dbReference type="OMA" id="QWREIRC"/>
<name>A0A158QQM7_HAEPC</name>
<dbReference type="STRING" id="6290.A0A158QQM7"/>
<reference evidence="5" key="1">
    <citation type="submission" date="2016-04" db="UniProtKB">
        <authorList>
            <consortium name="WormBaseParasite"/>
        </authorList>
    </citation>
    <scope>IDENTIFICATION</scope>
</reference>
<reference evidence="3 4" key="2">
    <citation type="submission" date="2018-11" db="EMBL/GenBank/DDBJ databases">
        <authorList>
            <consortium name="Pathogen Informatics"/>
        </authorList>
    </citation>
    <scope>NUCLEOTIDE SEQUENCE [LARGE SCALE GENOMIC DNA]</scope>
    <source>
        <strain evidence="3 4">MHpl1</strain>
    </source>
</reference>
<evidence type="ECO:0000313" key="5">
    <source>
        <dbReference type="WBParaSite" id="HPLM_0001537501-mRNA-1"/>
    </source>
</evidence>
<dbReference type="InterPro" id="IPR056710">
    <property type="entry name" value="DUF7808"/>
</dbReference>
<keyword evidence="4" id="KW-1185">Reference proteome</keyword>
<keyword evidence="1" id="KW-0812">Transmembrane</keyword>
<proteinExistence type="predicted"/>
<dbReference type="Pfam" id="PF25096">
    <property type="entry name" value="DUF7808"/>
    <property type="match status" value="1"/>
</dbReference>
<dbReference type="WBParaSite" id="HPLM_0001537501-mRNA-1">
    <property type="protein sequence ID" value="HPLM_0001537501-mRNA-1"/>
    <property type="gene ID" value="HPLM_0001537501"/>
</dbReference>
<dbReference type="AlphaFoldDB" id="A0A158QQM7"/>
<organism evidence="5">
    <name type="scientific">Haemonchus placei</name>
    <name type="common">Barber's pole worm</name>
    <dbReference type="NCBI Taxonomy" id="6290"/>
    <lineage>
        <taxon>Eukaryota</taxon>
        <taxon>Metazoa</taxon>
        <taxon>Ecdysozoa</taxon>
        <taxon>Nematoda</taxon>
        <taxon>Chromadorea</taxon>
        <taxon>Rhabditida</taxon>
        <taxon>Rhabditina</taxon>
        <taxon>Rhabditomorpha</taxon>
        <taxon>Strongyloidea</taxon>
        <taxon>Trichostrongylidae</taxon>
        <taxon>Haemonchus</taxon>
    </lineage>
</organism>
<dbReference type="OrthoDB" id="5811728at2759"/>
<feature type="transmembrane region" description="Helical" evidence="1">
    <location>
        <begin position="54"/>
        <end position="76"/>
    </location>
</feature>
<dbReference type="PANTHER" id="PTHR34493">
    <property type="entry name" value="PROTEIN CBG13422-RELATED"/>
    <property type="match status" value="1"/>
</dbReference>
<evidence type="ECO:0000256" key="1">
    <source>
        <dbReference type="SAM" id="Phobius"/>
    </source>
</evidence>
<dbReference type="EMBL" id="UZAF01018955">
    <property type="protein sequence ID" value="VDO56366.1"/>
    <property type="molecule type" value="Genomic_DNA"/>
</dbReference>
<protein>
    <recommendedName>
        <fullName evidence="2">DUF7808 domain-containing protein</fullName>
    </recommendedName>
</protein>
<evidence type="ECO:0000313" key="3">
    <source>
        <dbReference type="EMBL" id="VDO56366.1"/>
    </source>
</evidence>
<gene>
    <name evidence="3" type="ORF">HPLM_LOCUS15367</name>
</gene>
<dbReference type="Proteomes" id="UP000268014">
    <property type="component" value="Unassembled WGS sequence"/>
</dbReference>